<keyword evidence="5" id="KW-0460">Magnesium</keyword>
<evidence type="ECO:0000256" key="6">
    <source>
        <dbReference type="ARBA" id="ARBA00023229"/>
    </source>
</evidence>
<dbReference type="CDD" id="cd00685">
    <property type="entry name" value="Trans_IPPS_HT"/>
    <property type="match status" value="1"/>
</dbReference>
<dbReference type="PROSITE" id="PS00444">
    <property type="entry name" value="POLYPRENYL_SYNTHASE_2"/>
    <property type="match status" value="1"/>
</dbReference>
<dbReference type="InterPro" id="IPR000092">
    <property type="entry name" value="Polyprenyl_synt"/>
</dbReference>
<comment type="cofactor">
    <cofactor evidence="1">
        <name>Mg(2+)</name>
        <dbReference type="ChEBI" id="CHEBI:18420"/>
    </cofactor>
</comment>
<dbReference type="NCBIfam" id="NF045485">
    <property type="entry name" value="FPPsyn"/>
    <property type="match status" value="1"/>
</dbReference>
<dbReference type="SUPFAM" id="SSF48576">
    <property type="entry name" value="Terpenoid synthases"/>
    <property type="match status" value="1"/>
</dbReference>
<name>A0A1T4JQL8_9GAMM</name>
<dbReference type="GO" id="GO:0004337">
    <property type="term" value="F:(2E,6E)-farnesyl diphosphate synthase activity"/>
    <property type="evidence" value="ECO:0007669"/>
    <property type="project" value="UniProtKB-EC"/>
</dbReference>
<dbReference type="OrthoDB" id="9805316at2"/>
<comment type="similarity">
    <text evidence="2 7">Belongs to the FPP/GGPP synthase family.</text>
</comment>
<dbReference type="SFLD" id="SFLDS00005">
    <property type="entry name" value="Isoprenoid_Synthase_Type_I"/>
    <property type="match status" value="1"/>
</dbReference>
<keyword evidence="4" id="KW-0479">Metal-binding</keyword>
<dbReference type="RefSeq" id="WP_080172766.1">
    <property type="nucleotide sequence ID" value="NZ_AP024854.1"/>
</dbReference>
<evidence type="ECO:0000256" key="1">
    <source>
        <dbReference type="ARBA" id="ARBA00001946"/>
    </source>
</evidence>
<dbReference type="NCBIfam" id="NF007877">
    <property type="entry name" value="PRK10581.1"/>
    <property type="match status" value="1"/>
</dbReference>
<dbReference type="GO" id="GO:0046872">
    <property type="term" value="F:metal ion binding"/>
    <property type="evidence" value="ECO:0007669"/>
    <property type="project" value="UniProtKB-KW"/>
</dbReference>
<dbReference type="PANTHER" id="PTHR43281:SF1">
    <property type="entry name" value="FARNESYL DIPHOSPHATE SYNTHASE"/>
    <property type="match status" value="1"/>
</dbReference>
<accession>A0A1T4JQL8</accession>
<organism evidence="8 9">
    <name type="scientific">Photobacterium toruni</name>
    <dbReference type="NCBI Taxonomy" id="1935446"/>
    <lineage>
        <taxon>Bacteria</taxon>
        <taxon>Pseudomonadati</taxon>
        <taxon>Pseudomonadota</taxon>
        <taxon>Gammaproteobacteria</taxon>
        <taxon>Vibrionales</taxon>
        <taxon>Vibrionaceae</taxon>
        <taxon>Photobacterium</taxon>
    </lineage>
</organism>
<gene>
    <name evidence="8" type="primary">ispA</name>
    <name evidence="8" type="ORF">CZ814_00018</name>
</gene>
<reference evidence="8 9" key="1">
    <citation type="submission" date="2017-02" db="EMBL/GenBank/DDBJ databases">
        <authorList>
            <person name="Peterson S.W."/>
        </authorList>
    </citation>
    <scope>NUCLEOTIDE SEQUENCE [LARGE SCALE GENOMIC DNA]</scope>
    <source>
        <strain evidence="8 9">CECT 9189</strain>
    </source>
</reference>
<evidence type="ECO:0000256" key="2">
    <source>
        <dbReference type="ARBA" id="ARBA00006706"/>
    </source>
</evidence>
<dbReference type="AlphaFoldDB" id="A0A1T4JQL8"/>
<sequence>MTNNIPLSQTLKMLQQRNNQCLIDWLTKQPFADQTLLEAMKHGTLLGGKRARPYLTYVTGNMLGVDYDDLDTAAAAVECIHAYSLIHDDLPAMDNDALRRGQPTCHIAFNEAIAILAGDALQTLAFEIIAQGRLSPEGHQQRIAMVSELAQASGAAGMCQGQALDLEAEGQHVGLEQLELIHKHKTGALIRCAVRLGALAAGEKGRQILPQLDKYADAIGLAFQVQDDILDVISDTETLGKPQGSDLELDKSTYPALLGLEGAQQKAQQLYQEALQALAAIPYNTYQLEVFARYIIERNN</sequence>
<evidence type="ECO:0000256" key="3">
    <source>
        <dbReference type="ARBA" id="ARBA00022679"/>
    </source>
</evidence>
<evidence type="ECO:0000256" key="5">
    <source>
        <dbReference type="ARBA" id="ARBA00022842"/>
    </source>
</evidence>
<dbReference type="PROSITE" id="PS00723">
    <property type="entry name" value="POLYPRENYL_SYNTHASE_1"/>
    <property type="match status" value="1"/>
</dbReference>
<dbReference type="Gene3D" id="1.10.600.10">
    <property type="entry name" value="Farnesyl Diphosphate Synthase"/>
    <property type="match status" value="1"/>
</dbReference>
<dbReference type="Pfam" id="PF00348">
    <property type="entry name" value="polyprenyl_synt"/>
    <property type="match status" value="1"/>
</dbReference>
<dbReference type="SFLD" id="SFLDG01017">
    <property type="entry name" value="Polyprenyl_Transferase_Like"/>
    <property type="match status" value="1"/>
</dbReference>
<keyword evidence="6" id="KW-0414">Isoprene biosynthesis</keyword>
<evidence type="ECO:0000313" key="9">
    <source>
        <dbReference type="Proteomes" id="UP000191116"/>
    </source>
</evidence>
<dbReference type="InterPro" id="IPR053378">
    <property type="entry name" value="Prenyl_diphosphate_synthase"/>
</dbReference>
<dbReference type="FunFam" id="1.10.600.10:FF:000001">
    <property type="entry name" value="Geranylgeranyl diphosphate synthase"/>
    <property type="match status" value="1"/>
</dbReference>
<proteinExistence type="inferred from homology"/>
<evidence type="ECO:0000256" key="4">
    <source>
        <dbReference type="ARBA" id="ARBA00022723"/>
    </source>
</evidence>
<dbReference type="GO" id="GO:0016114">
    <property type="term" value="P:terpenoid biosynthetic process"/>
    <property type="evidence" value="ECO:0007669"/>
    <property type="project" value="UniProtKB-ARBA"/>
</dbReference>
<dbReference type="GO" id="GO:0005737">
    <property type="term" value="C:cytoplasm"/>
    <property type="evidence" value="ECO:0007669"/>
    <property type="project" value="UniProtKB-ARBA"/>
</dbReference>
<dbReference type="InterPro" id="IPR008949">
    <property type="entry name" value="Isoprenoid_synthase_dom_sf"/>
</dbReference>
<dbReference type="Proteomes" id="UP000191116">
    <property type="component" value="Unassembled WGS sequence"/>
</dbReference>
<evidence type="ECO:0000313" key="8">
    <source>
        <dbReference type="EMBL" id="SJZ32490.1"/>
    </source>
</evidence>
<keyword evidence="3 7" id="KW-0808">Transferase</keyword>
<dbReference type="GO" id="GO:0008654">
    <property type="term" value="P:phospholipid biosynthetic process"/>
    <property type="evidence" value="ECO:0007669"/>
    <property type="project" value="UniProtKB-ARBA"/>
</dbReference>
<protein>
    <submittedName>
        <fullName evidence="8">Farnesyl diphosphate synthase</fullName>
        <ecNumber evidence="8">2.5.1.10</ecNumber>
    </submittedName>
</protein>
<dbReference type="EMBL" id="FUWP01000001">
    <property type="protein sequence ID" value="SJZ32490.1"/>
    <property type="molecule type" value="Genomic_DNA"/>
</dbReference>
<evidence type="ECO:0000256" key="7">
    <source>
        <dbReference type="RuleBase" id="RU004466"/>
    </source>
</evidence>
<dbReference type="PANTHER" id="PTHR43281">
    <property type="entry name" value="FARNESYL DIPHOSPHATE SYNTHASE"/>
    <property type="match status" value="1"/>
</dbReference>
<dbReference type="InterPro" id="IPR033749">
    <property type="entry name" value="Polyprenyl_synt_CS"/>
</dbReference>
<dbReference type="EC" id="2.5.1.10" evidence="8"/>